<evidence type="ECO:0000313" key="2">
    <source>
        <dbReference type="EMBL" id="QOV20543.1"/>
    </source>
</evidence>
<dbReference type="KEGG" id="bliq:INP51_06260"/>
<dbReference type="Proteomes" id="UP000593601">
    <property type="component" value="Chromosome"/>
</dbReference>
<evidence type="ECO:0000259" key="1">
    <source>
        <dbReference type="Pfam" id="PF06114"/>
    </source>
</evidence>
<accession>A0A7M2RJQ2</accession>
<dbReference type="AlphaFoldDB" id="A0A7M2RJQ2"/>
<gene>
    <name evidence="2" type="ORF">INP51_06260</name>
</gene>
<proteinExistence type="predicted"/>
<organism evidence="2 3">
    <name type="scientific">Blautia liquoris</name>
    <dbReference type="NCBI Taxonomy" id="2779518"/>
    <lineage>
        <taxon>Bacteria</taxon>
        <taxon>Bacillati</taxon>
        <taxon>Bacillota</taxon>
        <taxon>Clostridia</taxon>
        <taxon>Lachnospirales</taxon>
        <taxon>Lachnospiraceae</taxon>
        <taxon>Blautia</taxon>
    </lineage>
</organism>
<feature type="domain" description="IrrE N-terminal-like" evidence="1">
    <location>
        <begin position="20"/>
        <end position="116"/>
    </location>
</feature>
<sequence length="155" mass="17839">MTYDDLLIEAETERLIVREKPLSDNDGRIYGKYVAIRKNIPSLAEKSCVLAEELGHYFTNAGNIIDQEALNNRKQEYKARLWGYNKKIGLQGIIHAFEHGCQSWEETAEFLDVSQEYLSDAIKCYHSKYGICTTLDCYVIYFEPALAVARIDKVF</sequence>
<reference evidence="2 3" key="1">
    <citation type="submission" date="2020-10" db="EMBL/GenBank/DDBJ databases">
        <title>Blautia liquoris sp.nov., isolated from the mud in a fermentation cellar used for the production of Chinese strong-flavoured liquor.</title>
        <authorList>
            <person name="Lu L."/>
        </authorList>
    </citation>
    <scope>NUCLEOTIDE SEQUENCE [LARGE SCALE GENOMIC DNA]</scope>
    <source>
        <strain evidence="2 3">LZLJ-3</strain>
    </source>
</reference>
<dbReference type="InterPro" id="IPR010359">
    <property type="entry name" value="IrrE_HExxH"/>
</dbReference>
<name>A0A7M2RJQ2_9FIRM</name>
<keyword evidence="3" id="KW-1185">Reference proteome</keyword>
<protein>
    <recommendedName>
        <fullName evidence="1">IrrE N-terminal-like domain-containing protein</fullName>
    </recommendedName>
</protein>
<dbReference type="EMBL" id="CP063304">
    <property type="protein sequence ID" value="QOV20543.1"/>
    <property type="molecule type" value="Genomic_DNA"/>
</dbReference>
<dbReference type="Pfam" id="PF06114">
    <property type="entry name" value="Peptidase_M78"/>
    <property type="match status" value="1"/>
</dbReference>
<dbReference type="RefSeq" id="WP_193736862.1">
    <property type="nucleotide sequence ID" value="NZ_CP063304.1"/>
</dbReference>
<evidence type="ECO:0000313" key="3">
    <source>
        <dbReference type="Proteomes" id="UP000593601"/>
    </source>
</evidence>